<dbReference type="AlphaFoldDB" id="A0A1F5G401"/>
<dbReference type="Gene3D" id="2.30.110.10">
    <property type="entry name" value="Electron Transport, Fmn-binding Protein, Chain A"/>
    <property type="match status" value="1"/>
</dbReference>
<reference evidence="2 3" key="1">
    <citation type="journal article" date="2016" name="Nat. Commun.">
        <title>Thousands of microbial genomes shed light on interconnected biogeochemical processes in an aquifer system.</title>
        <authorList>
            <person name="Anantharaman K."/>
            <person name="Brown C.T."/>
            <person name="Hug L.A."/>
            <person name="Sharon I."/>
            <person name="Castelle C.J."/>
            <person name="Probst A.J."/>
            <person name="Thomas B.C."/>
            <person name="Singh A."/>
            <person name="Wilkins M.J."/>
            <person name="Karaoz U."/>
            <person name="Brodie E.L."/>
            <person name="Williams K.H."/>
            <person name="Hubbard S.S."/>
            <person name="Banfield J.F."/>
        </authorList>
    </citation>
    <scope>NUCLEOTIDE SEQUENCE [LARGE SCALE GENOMIC DNA]</scope>
</reference>
<evidence type="ECO:0000313" key="2">
    <source>
        <dbReference type="EMBL" id="OGD86569.1"/>
    </source>
</evidence>
<dbReference type="InterPro" id="IPR011576">
    <property type="entry name" value="Pyridox_Oxase_N"/>
</dbReference>
<protein>
    <recommendedName>
        <fullName evidence="1">Pyridoxamine 5'-phosphate oxidase N-terminal domain-containing protein</fullName>
    </recommendedName>
</protein>
<dbReference type="SUPFAM" id="SSF50475">
    <property type="entry name" value="FMN-binding split barrel"/>
    <property type="match status" value="1"/>
</dbReference>
<dbReference type="Pfam" id="PF01243">
    <property type="entry name" value="PNPOx_N"/>
    <property type="match status" value="1"/>
</dbReference>
<accession>A0A1F5G401</accession>
<proteinExistence type="predicted"/>
<organism evidence="2 3">
    <name type="scientific">Candidatus Curtissbacteria bacterium RIFCSPHIGHO2_01_FULL_41_11</name>
    <dbReference type="NCBI Taxonomy" id="1797711"/>
    <lineage>
        <taxon>Bacteria</taxon>
        <taxon>Candidatus Curtissiibacteriota</taxon>
    </lineage>
</organism>
<dbReference type="STRING" id="1797711.A2870_02130"/>
<dbReference type="InterPro" id="IPR012349">
    <property type="entry name" value="Split_barrel_FMN-bd"/>
</dbReference>
<dbReference type="Proteomes" id="UP000179102">
    <property type="component" value="Unassembled WGS sequence"/>
</dbReference>
<gene>
    <name evidence="2" type="ORF">A2870_02130</name>
</gene>
<feature type="domain" description="Pyridoxamine 5'-phosphate oxidase N-terminal" evidence="1">
    <location>
        <begin position="68"/>
        <end position="166"/>
    </location>
</feature>
<comment type="caution">
    <text evidence="2">The sequence shown here is derived from an EMBL/GenBank/DDBJ whole genome shotgun (WGS) entry which is preliminary data.</text>
</comment>
<sequence>MEGGTLDFMAEVMDQKKKILDFIKKHKISVIATVNLENRYPRSEDRGSLIFAQNSLHPRLESRGFFAQNKPEAAVVDFAQTENLELIFHTLASTRKAQNIQINKNVAFVIGWDENITVQYEGEVGEISDSELEQDKKLYLLKIPEAVKWINEDESKFFKVSPRWIRYSDLNLDPWEIFEVRF</sequence>
<evidence type="ECO:0000259" key="1">
    <source>
        <dbReference type="Pfam" id="PF01243"/>
    </source>
</evidence>
<dbReference type="EMBL" id="MFAZ01000040">
    <property type="protein sequence ID" value="OGD86569.1"/>
    <property type="molecule type" value="Genomic_DNA"/>
</dbReference>
<name>A0A1F5G401_9BACT</name>
<evidence type="ECO:0000313" key="3">
    <source>
        <dbReference type="Proteomes" id="UP000179102"/>
    </source>
</evidence>